<dbReference type="EMBL" id="KV423966">
    <property type="protein sequence ID" value="KZT57290.1"/>
    <property type="molecule type" value="Genomic_DNA"/>
</dbReference>
<evidence type="ECO:0000256" key="1">
    <source>
        <dbReference type="SAM" id="MobiDB-lite"/>
    </source>
</evidence>
<name>A0A165FWG7_9BASI</name>
<gene>
    <name evidence="2" type="ORF">CALCODRAFT_289523</name>
</gene>
<accession>A0A165FWG7</accession>
<evidence type="ECO:0000313" key="2">
    <source>
        <dbReference type="EMBL" id="KZT57290.1"/>
    </source>
</evidence>
<organism evidence="2 3">
    <name type="scientific">Calocera cornea HHB12733</name>
    <dbReference type="NCBI Taxonomy" id="1353952"/>
    <lineage>
        <taxon>Eukaryota</taxon>
        <taxon>Fungi</taxon>
        <taxon>Dikarya</taxon>
        <taxon>Basidiomycota</taxon>
        <taxon>Agaricomycotina</taxon>
        <taxon>Dacrymycetes</taxon>
        <taxon>Dacrymycetales</taxon>
        <taxon>Dacrymycetaceae</taxon>
        <taxon>Calocera</taxon>
    </lineage>
</organism>
<feature type="region of interest" description="Disordered" evidence="1">
    <location>
        <begin position="1"/>
        <end position="23"/>
    </location>
</feature>
<protein>
    <submittedName>
        <fullName evidence="2">Uncharacterized protein</fullName>
    </submittedName>
</protein>
<keyword evidence="3" id="KW-1185">Reference proteome</keyword>
<reference evidence="2 3" key="1">
    <citation type="journal article" date="2016" name="Mol. Biol. Evol.">
        <title>Comparative Genomics of Early-Diverging Mushroom-Forming Fungi Provides Insights into the Origins of Lignocellulose Decay Capabilities.</title>
        <authorList>
            <person name="Nagy L.G."/>
            <person name="Riley R."/>
            <person name="Tritt A."/>
            <person name="Adam C."/>
            <person name="Daum C."/>
            <person name="Floudas D."/>
            <person name="Sun H."/>
            <person name="Yadav J.S."/>
            <person name="Pangilinan J."/>
            <person name="Larsson K.H."/>
            <person name="Matsuura K."/>
            <person name="Barry K."/>
            <person name="Labutti K."/>
            <person name="Kuo R."/>
            <person name="Ohm R.A."/>
            <person name="Bhattacharya S.S."/>
            <person name="Shirouzu T."/>
            <person name="Yoshinaga Y."/>
            <person name="Martin F.M."/>
            <person name="Grigoriev I.V."/>
            <person name="Hibbett D.S."/>
        </authorList>
    </citation>
    <scope>NUCLEOTIDE SEQUENCE [LARGE SCALE GENOMIC DNA]</scope>
    <source>
        <strain evidence="2 3">HHB12733</strain>
    </source>
</reference>
<dbReference type="InParanoid" id="A0A165FWG7"/>
<evidence type="ECO:0000313" key="3">
    <source>
        <dbReference type="Proteomes" id="UP000076842"/>
    </source>
</evidence>
<proteinExistence type="predicted"/>
<feature type="compositionally biased region" description="Low complexity" evidence="1">
    <location>
        <begin position="12"/>
        <end position="23"/>
    </location>
</feature>
<dbReference type="Proteomes" id="UP000076842">
    <property type="component" value="Unassembled WGS sequence"/>
</dbReference>
<dbReference type="AlphaFoldDB" id="A0A165FWG7"/>
<sequence length="205" mass="21685">MQNRGLGQSEHPSPAALARRPPSVSRARYDGERWFPASALTTILPQARKASQSRMKYGGCAVGALCCIAITRTNAHRVVSGQLWSKQQWRATTRRRLMNVKHQCAPATQFRATMAPPSLSRSSASAWPSVARVTAAPLSVRSHPGAQNQYCTGLREGRDECSIVPPVGIPISGTDDNGASFGGLSGCLSPCGAPNLAPSLPAPIA</sequence>